<evidence type="ECO:0000256" key="4">
    <source>
        <dbReference type="ARBA" id="ARBA00022989"/>
    </source>
</evidence>
<comment type="caution">
    <text evidence="10">The sequence shown here is derived from an EMBL/GenBank/DDBJ whole genome shotgun (WGS) entry which is preliminary data.</text>
</comment>
<dbReference type="Gene3D" id="3.30.70.1350">
    <property type="entry name" value="Cation efflux protein, cytoplasmic domain"/>
    <property type="match status" value="1"/>
</dbReference>
<dbReference type="GO" id="GO:0030003">
    <property type="term" value="P:intracellular monoatomic cation homeostasis"/>
    <property type="evidence" value="ECO:0007669"/>
    <property type="project" value="UniProtKB-ARBA"/>
</dbReference>
<protein>
    <submittedName>
        <fullName evidence="10">Uncharacterized protein</fullName>
    </submittedName>
</protein>
<dbReference type="PANTHER" id="PTHR43840:SF13">
    <property type="entry name" value="CATION EFFLUX PROTEIN CYTOPLASMIC DOMAIN-CONTAINING PROTEIN"/>
    <property type="match status" value="1"/>
</dbReference>
<dbReference type="FunFam" id="1.20.1510.10:FF:000005">
    <property type="entry name" value="Putative Cation diffusion facilitator 1"/>
    <property type="match status" value="1"/>
</dbReference>
<dbReference type="GO" id="GO:0016020">
    <property type="term" value="C:membrane"/>
    <property type="evidence" value="ECO:0007669"/>
    <property type="project" value="UniProtKB-SubCell"/>
</dbReference>
<evidence type="ECO:0000259" key="8">
    <source>
        <dbReference type="Pfam" id="PF01545"/>
    </source>
</evidence>
<feature type="transmembrane region" description="Helical" evidence="7">
    <location>
        <begin position="140"/>
        <end position="161"/>
    </location>
</feature>
<keyword evidence="5 7" id="KW-0472">Membrane</keyword>
<keyword evidence="2" id="KW-0813">Transport</keyword>
<dbReference type="VEuPathDB" id="FungiDB:RhiirFUN_005377"/>
<evidence type="ECO:0000256" key="2">
    <source>
        <dbReference type="ARBA" id="ARBA00022448"/>
    </source>
</evidence>
<dbReference type="InterPro" id="IPR050291">
    <property type="entry name" value="CDF_Transporter"/>
</dbReference>
<dbReference type="Pfam" id="PF16916">
    <property type="entry name" value="ZT_dimer"/>
    <property type="match status" value="1"/>
</dbReference>
<accession>A0A2N0S971</accession>
<comment type="subcellular location">
    <subcellularLocation>
        <location evidence="1">Membrane</location>
        <topology evidence="1">Multi-pass membrane protein</topology>
    </subcellularLocation>
</comment>
<dbReference type="GO" id="GO:0008324">
    <property type="term" value="F:monoatomic cation transmembrane transporter activity"/>
    <property type="evidence" value="ECO:0007669"/>
    <property type="project" value="InterPro"/>
</dbReference>
<evidence type="ECO:0000259" key="9">
    <source>
        <dbReference type="Pfam" id="PF16916"/>
    </source>
</evidence>
<feature type="transmembrane region" description="Helical" evidence="7">
    <location>
        <begin position="243"/>
        <end position="266"/>
    </location>
</feature>
<evidence type="ECO:0000256" key="7">
    <source>
        <dbReference type="SAM" id="Phobius"/>
    </source>
</evidence>
<reference evidence="10 11" key="2">
    <citation type="submission" date="2017-10" db="EMBL/GenBank/DDBJ databases">
        <title>Genome analyses suggest a sexual origin of heterokaryosis in a supposedly ancient asexual fungus.</title>
        <authorList>
            <person name="Corradi N."/>
            <person name="Sedzielewska K."/>
            <person name="Noel J."/>
            <person name="Charron P."/>
            <person name="Farinelli L."/>
            <person name="Marton T."/>
            <person name="Kruger M."/>
            <person name="Pelin A."/>
            <person name="Brachmann A."/>
            <person name="Corradi N."/>
        </authorList>
    </citation>
    <scope>NUCLEOTIDE SEQUENCE [LARGE SCALE GENOMIC DNA]</scope>
    <source>
        <strain evidence="10 11">A1</strain>
    </source>
</reference>
<evidence type="ECO:0000256" key="5">
    <source>
        <dbReference type="ARBA" id="ARBA00023136"/>
    </source>
</evidence>
<dbReference type="Pfam" id="PF01545">
    <property type="entry name" value="Cation_efflux"/>
    <property type="match status" value="1"/>
</dbReference>
<evidence type="ECO:0000313" key="11">
    <source>
        <dbReference type="Proteomes" id="UP000232688"/>
    </source>
</evidence>
<evidence type="ECO:0000256" key="1">
    <source>
        <dbReference type="ARBA" id="ARBA00004141"/>
    </source>
</evidence>
<sequence length="451" mass="50463">MDNFFVSPALSATLETTYDTNVPKRTQTPVLESYPNTLAQSTALHGSDSNLSLRNVTGPFPSSEPPSPITQHPNVADYYTARDPLDLAPRRKSEEEIRQNSKKVRSFYRDQNKTIDTYLTPIDRGSTSEDTSRNLLRLKIAVNGSMAVNIVLFGLQLYAAISSGSLSLFATMSDSFMDLLSNSILLFAGRAAKFKNILQYPTGKSRMETAGIIVFSSLMSTVSIELIVEAIRTLIGGEHSLDINLLAIICVGSALGAKFILFLYCFSQRKFPSARILAMDHRNDLFVNSIGLAMSLLSRHIKWWMDPVGAIVVALLILRSWTSTAYEQIQLIVGKSADSGFLNRVTYIGKKLELFRNEFNRSNTSMIFLIPTIALTHHPKVLQVDTCKAYHAGNNLFVEVDIVMDRETPLWESHDIGESLQIKLEKLVNVERAFVHVDYETSHKPEHHKEE</sequence>
<evidence type="ECO:0000256" key="6">
    <source>
        <dbReference type="SAM" id="MobiDB-lite"/>
    </source>
</evidence>
<dbReference type="AlphaFoldDB" id="A0A2N0S971"/>
<dbReference type="SUPFAM" id="SSF161111">
    <property type="entry name" value="Cation efflux protein transmembrane domain-like"/>
    <property type="match status" value="1"/>
</dbReference>
<feature type="domain" description="Cation efflux protein transmembrane" evidence="8">
    <location>
        <begin position="145"/>
        <end position="332"/>
    </location>
</feature>
<dbReference type="GO" id="GO:0098771">
    <property type="term" value="P:inorganic ion homeostasis"/>
    <property type="evidence" value="ECO:0007669"/>
    <property type="project" value="UniProtKB-ARBA"/>
</dbReference>
<dbReference type="PANTHER" id="PTHR43840">
    <property type="entry name" value="MITOCHONDRIAL METAL TRANSPORTER 1-RELATED"/>
    <property type="match status" value="1"/>
</dbReference>
<keyword evidence="4 7" id="KW-1133">Transmembrane helix</keyword>
<dbReference type="Gene3D" id="1.20.1510.10">
    <property type="entry name" value="Cation efflux protein transmembrane domain"/>
    <property type="match status" value="1"/>
</dbReference>
<keyword evidence="3 7" id="KW-0812">Transmembrane</keyword>
<dbReference type="SUPFAM" id="SSF160240">
    <property type="entry name" value="Cation efflux protein cytoplasmic domain-like"/>
    <property type="match status" value="1"/>
</dbReference>
<dbReference type="EMBL" id="LLXH01000139">
    <property type="protein sequence ID" value="PKC72077.1"/>
    <property type="molecule type" value="Genomic_DNA"/>
</dbReference>
<dbReference type="InterPro" id="IPR036837">
    <property type="entry name" value="Cation_efflux_CTD_sf"/>
</dbReference>
<dbReference type="Proteomes" id="UP000232688">
    <property type="component" value="Unassembled WGS sequence"/>
</dbReference>
<dbReference type="InterPro" id="IPR058533">
    <property type="entry name" value="Cation_efflux_TM"/>
</dbReference>
<name>A0A2N0S971_9GLOM</name>
<proteinExistence type="predicted"/>
<evidence type="ECO:0000313" key="10">
    <source>
        <dbReference type="EMBL" id="PKC72077.1"/>
    </source>
</evidence>
<gene>
    <name evidence="10" type="ORF">RhiirA1_46227</name>
</gene>
<dbReference type="InterPro" id="IPR027470">
    <property type="entry name" value="Cation_efflux_CTD"/>
</dbReference>
<feature type="domain" description="Cation efflux protein cytoplasmic" evidence="9">
    <location>
        <begin position="375"/>
        <end position="438"/>
    </location>
</feature>
<evidence type="ECO:0000256" key="3">
    <source>
        <dbReference type="ARBA" id="ARBA00022692"/>
    </source>
</evidence>
<reference evidence="10 11" key="1">
    <citation type="submission" date="2017-10" db="EMBL/GenBank/DDBJ databases">
        <title>Extensive intraspecific genome diversity in a model arbuscular mycorrhizal fungus.</title>
        <authorList>
            <person name="Chen E.C.H."/>
            <person name="Morin E."/>
            <person name="Baudet D."/>
            <person name="Noel J."/>
            <person name="Ndikumana S."/>
            <person name="Charron P."/>
            <person name="St-Onge C."/>
            <person name="Giorgi J."/>
            <person name="Grigoriev I.V."/>
            <person name="Roux C."/>
            <person name="Martin F.M."/>
            <person name="Corradi N."/>
        </authorList>
    </citation>
    <scope>NUCLEOTIDE SEQUENCE [LARGE SCALE GENOMIC DNA]</scope>
    <source>
        <strain evidence="10 11">A1</strain>
    </source>
</reference>
<dbReference type="VEuPathDB" id="FungiDB:RhiirA1_46227"/>
<feature type="compositionally biased region" description="Polar residues" evidence="6">
    <location>
        <begin position="45"/>
        <end position="55"/>
    </location>
</feature>
<dbReference type="VEuPathDB" id="FungiDB:FUN_005669"/>
<dbReference type="InterPro" id="IPR027469">
    <property type="entry name" value="Cation_efflux_TMD_sf"/>
</dbReference>
<feature type="transmembrane region" description="Helical" evidence="7">
    <location>
        <begin position="209"/>
        <end position="231"/>
    </location>
</feature>
<feature type="region of interest" description="Disordered" evidence="6">
    <location>
        <begin position="45"/>
        <end position="74"/>
    </location>
</feature>
<organism evidence="10 11">
    <name type="scientific">Rhizophagus irregularis</name>
    <dbReference type="NCBI Taxonomy" id="588596"/>
    <lineage>
        <taxon>Eukaryota</taxon>
        <taxon>Fungi</taxon>
        <taxon>Fungi incertae sedis</taxon>
        <taxon>Mucoromycota</taxon>
        <taxon>Glomeromycotina</taxon>
        <taxon>Glomeromycetes</taxon>
        <taxon>Glomerales</taxon>
        <taxon>Glomeraceae</taxon>
        <taxon>Rhizophagus</taxon>
    </lineage>
</organism>